<evidence type="ECO:0000256" key="2">
    <source>
        <dbReference type="SAM" id="SignalP"/>
    </source>
</evidence>
<protein>
    <submittedName>
        <fullName evidence="4">Uncharacterized protein</fullName>
    </submittedName>
</protein>
<organism evidence="3 4">
    <name type="scientific">Meloidogyne incognita</name>
    <name type="common">Southern root-knot nematode worm</name>
    <name type="synonym">Oxyuris incognita</name>
    <dbReference type="NCBI Taxonomy" id="6306"/>
    <lineage>
        <taxon>Eukaryota</taxon>
        <taxon>Metazoa</taxon>
        <taxon>Ecdysozoa</taxon>
        <taxon>Nematoda</taxon>
        <taxon>Chromadorea</taxon>
        <taxon>Rhabditida</taxon>
        <taxon>Tylenchina</taxon>
        <taxon>Tylenchomorpha</taxon>
        <taxon>Tylenchoidea</taxon>
        <taxon>Meloidogynidae</taxon>
        <taxon>Meloidogyninae</taxon>
        <taxon>Meloidogyne</taxon>
        <taxon>Meloidogyne incognita group</taxon>
    </lineage>
</organism>
<feature type="chain" id="PRO_5036862533" evidence="2">
    <location>
        <begin position="23"/>
        <end position="174"/>
    </location>
</feature>
<feature type="region of interest" description="Disordered" evidence="1">
    <location>
        <begin position="21"/>
        <end position="61"/>
    </location>
</feature>
<name>A0A914M7F9_MELIC</name>
<evidence type="ECO:0000313" key="3">
    <source>
        <dbReference type="Proteomes" id="UP000887563"/>
    </source>
</evidence>
<dbReference type="Proteomes" id="UP000887563">
    <property type="component" value="Unplaced"/>
</dbReference>
<keyword evidence="3" id="KW-1185">Reference proteome</keyword>
<dbReference type="AlphaFoldDB" id="A0A914M7F9"/>
<evidence type="ECO:0000313" key="4">
    <source>
        <dbReference type="WBParaSite" id="Minc3s01392g23419"/>
    </source>
</evidence>
<proteinExistence type="predicted"/>
<evidence type="ECO:0000256" key="1">
    <source>
        <dbReference type="SAM" id="MobiDB-lite"/>
    </source>
</evidence>
<feature type="compositionally biased region" description="Low complexity" evidence="1">
    <location>
        <begin position="43"/>
        <end position="61"/>
    </location>
</feature>
<keyword evidence="2" id="KW-0732">Signal</keyword>
<feature type="signal peptide" evidence="2">
    <location>
        <begin position="1"/>
        <end position="22"/>
    </location>
</feature>
<sequence length="174" mass="19505">MSKLSYIFLILIFIQILHSSSGSPKHGGRGKPSNTRGGGSRGVGSSAVGESSAGSSSSANEAQNQIPLVKEVLKDIADIRDYMDCFRLINYVTEHPEDYHNIEQNKEFLEELLKKKGESKKQIKVIMNKMVTDEATRAEIKKYCKEEGEKIYNEIPEKSTSRLRLRALINSELL</sequence>
<accession>A0A914M7F9</accession>
<dbReference type="WBParaSite" id="Minc3s01392g23419">
    <property type="protein sequence ID" value="Minc3s01392g23419"/>
    <property type="gene ID" value="Minc3s01392g23419"/>
</dbReference>
<reference evidence="4" key="1">
    <citation type="submission" date="2022-11" db="UniProtKB">
        <authorList>
            <consortium name="WormBaseParasite"/>
        </authorList>
    </citation>
    <scope>IDENTIFICATION</scope>
</reference>